<evidence type="ECO:0000313" key="5">
    <source>
        <dbReference type="EMBL" id="KAA0019162.1"/>
    </source>
</evidence>
<dbReference type="InterPro" id="IPR002939">
    <property type="entry name" value="DnaJ_C"/>
</dbReference>
<dbReference type="AlphaFoldDB" id="A0A640WG13"/>
<dbReference type="Gene3D" id="1.10.287.110">
    <property type="entry name" value="DnaJ domain"/>
    <property type="match status" value="1"/>
</dbReference>
<dbReference type="InterPro" id="IPR008971">
    <property type="entry name" value="HSP40/DnaJ_pept-bd"/>
</dbReference>
<evidence type="ECO:0000256" key="1">
    <source>
        <dbReference type="ARBA" id="ARBA00022490"/>
    </source>
</evidence>
<sequence>MEFKDYYAVLGVERDATQDEIKRAYRRLARKYHPDVSQEADADTRFKELGEAYEVLKDPEKRLAYDRVGQGQRAGEDFRPPPDWDTGFEFRGGGYTQEGYSQEQHAAFSDFFESLFGHGAASYRSTSYDSTGFGPSGGARRAGLRGEDHHARVSIALEDAYLGATRTLTLQSGELDEQGRVRPHRRTLKVRIPKGVKQGQRIRLAGQGEPGMDGGPAGDLYLEIEFDANRRYHVDGRDVTLTLPVAPWEAALGATVNVRLPEGAVDLKVPPDSQSGRRLRLKGRGIPGEPAGDCYVVLQIVLPSAKDEDVKAAYRRLSEAAASFDPRAAEEGES</sequence>
<evidence type="ECO:0000313" key="6">
    <source>
        <dbReference type="Proteomes" id="UP000466024"/>
    </source>
</evidence>
<evidence type="ECO:0000256" key="3">
    <source>
        <dbReference type="ARBA" id="ARBA00023186"/>
    </source>
</evidence>
<dbReference type="SMART" id="SM00271">
    <property type="entry name" value="DnaJ"/>
    <property type="match status" value="1"/>
</dbReference>
<keyword evidence="1" id="KW-0963">Cytoplasm</keyword>
<accession>A0A640WG13</accession>
<dbReference type="GO" id="GO:0005737">
    <property type="term" value="C:cytoplasm"/>
    <property type="evidence" value="ECO:0007669"/>
    <property type="project" value="TreeGrafter"/>
</dbReference>
<evidence type="ECO:0000259" key="4">
    <source>
        <dbReference type="PROSITE" id="PS50076"/>
    </source>
</evidence>
<keyword evidence="6" id="KW-1185">Reference proteome</keyword>
<proteinExistence type="predicted"/>
<evidence type="ECO:0000256" key="2">
    <source>
        <dbReference type="ARBA" id="ARBA00023125"/>
    </source>
</evidence>
<dbReference type="InterPro" id="IPR036869">
    <property type="entry name" value="J_dom_sf"/>
</dbReference>
<dbReference type="InterPro" id="IPR018253">
    <property type="entry name" value="DnaJ_domain_CS"/>
</dbReference>
<dbReference type="Pfam" id="PF00226">
    <property type="entry name" value="DnaJ"/>
    <property type="match status" value="1"/>
</dbReference>
<dbReference type="Gene3D" id="2.60.260.20">
    <property type="entry name" value="Urease metallochaperone UreE, N-terminal domain"/>
    <property type="match status" value="2"/>
</dbReference>
<name>A0A640WG13_9GAMM</name>
<protein>
    <submittedName>
        <fullName evidence="5">DnaJ domain-containing protein</fullName>
    </submittedName>
</protein>
<dbReference type="PROSITE" id="PS50076">
    <property type="entry name" value="DNAJ_2"/>
    <property type="match status" value="1"/>
</dbReference>
<dbReference type="GO" id="GO:0003677">
    <property type="term" value="F:DNA binding"/>
    <property type="evidence" value="ECO:0007669"/>
    <property type="project" value="UniProtKB-KW"/>
</dbReference>
<keyword evidence="3" id="KW-0143">Chaperone</keyword>
<dbReference type="GO" id="GO:0051082">
    <property type="term" value="F:unfolded protein binding"/>
    <property type="evidence" value="ECO:0007669"/>
    <property type="project" value="InterPro"/>
</dbReference>
<dbReference type="SUPFAM" id="SSF46565">
    <property type="entry name" value="Chaperone J-domain"/>
    <property type="match status" value="1"/>
</dbReference>
<keyword evidence="2" id="KW-0238">DNA-binding</keyword>
<dbReference type="Pfam" id="PF01556">
    <property type="entry name" value="DnaJ_C"/>
    <property type="match status" value="1"/>
</dbReference>
<feature type="domain" description="J" evidence="4">
    <location>
        <begin position="5"/>
        <end position="69"/>
    </location>
</feature>
<dbReference type="InterPro" id="IPR001623">
    <property type="entry name" value="DnaJ_domain"/>
</dbReference>
<dbReference type="PANTHER" id="PTHR43096:SF52">
    <property type="entry name" value="DNAJ HOMOLOG 1, MITOCHONDRIAL-RELATED"/>
    <property type="match status" value="1"/>
</dbReference>
<dbReference type="GO" id="GO:0042026">
    <property type="term" value="P:protein refolding"/>
    <property type="evidence" value="ECO:0007669"/>
    <property type="project" value="TreeGrafter"/>
</dbReference>
<dbReference type="PROSITE" id="PS00636">
    <property type="entry name" value="DNAJ_1"/>
    <property type="match status" value="1"/>
</dbReference>
<dbReference type="FunFam" id="2.60.260.20:FF:000008">
    <property type="entry name" value="Curved DNA-binding protein"/>
    <property type="match status" value="1"/>
</dbReference>
<dbReference type="Proteomes" id="UP000466024">
    <property type="component" value="Unassembled WGS sequence"/>
</dbReference>
<organism evidence="5 6">
    <name type="scientific">Salinicola corii</name>
    <dbReference type="NCBI Taxonomy" id="2606937"/>
    <lineage>
        <taxon>Bacteria</taxon>
        <taxon>Pseudomonadati</taxon>
        <taxon>Pseudomonadota</taxon>
        <taxon>Gammaproteobacteria</taxon>
        <taxon>Oceanospirillales</taxon>
        <taxon>Halomonadaceae</taxon>
        <taxon>Salinicola</taxon>
    </lineage>
</organism>
<dbReference type="CDD" id="cd06257">
    <property type="entry name" value="DnaJ"/>
    <property type="match status" value="1"/>
</dbReference>
<gene>
    <name evidence="5" type="ORF">F0A16_07400</name>
</gene>
<dbReference type="PANTHER" id="PTHR43096">
    <property type="entry name" value="DNAJ HOMOLOG 1, MITOCHONDRIAL-RELATED"/>
    <property type="match status" value="1"/>
</dbReference>
<dbReference type="PRINTS" id="PR00625">
    <property type="entry name" value="JDOMAIN"/>
</dbReference>
<reference evidence="5 6" key="1">
    <citation type="submission" date="2019-08" db="EMBL/GenBank/DDBJ databases">
        <title>Bioinformatics analysis of the strain L3 and L5.</title>
        <authorList>
            <person name="Li X."/>
        </authorList>
    </citation>
    <scope>NUCLEOTIDE SEQUENCE [LARGE SCALE GENOMIC DNA]</scope>
    <source>
        <strain evidence="5 6">L3</strain>
    </source>
</reference>
<dbReference type="SUPFAM" id="SSF49493">
    <property type="entry name" value="HSP40/DnaJ peptide-binding domain"/>
    <property type="match status" value="2"/>
</dbReference>
<dbReference type="EMBL" id="VTPX01000003">
    <property type="protein sequence ID" value="KAA0019162.1"/>
    <property type="molecule type" value="Genomic_DNA"/>
</dbReference>
<comment type="caution">
    <text evidence="5">The sequence shown here is derived from an EMBL/GenBank/DDBJ whole genome shotgun (WGS) entry which is preliminary data.</text>
</comment>
<dbReference type="RefSeq" id="WP_149434751.1">
    <property type="nucleotide sequence ID" value="NZ_VTPX01000003.1"/>
</dbReference>
<dbReference type="CDD" id="cd10747">
    <property type="entry name" value="DnaJ_C"/>
    <property type="match status" value="1"/>
</dbReference>